<dbReference type="CDD" id="cd11575">
    <property type="entry name" value="GH99_GH71_like_3"/>
    <property type="match status" value="1"/>
</dbReference>
<keyword evidence="1" id="KW-0732">Signal</keyword>
<organism evidence="2 3">
    <name type="scientific">Myxococcus llanfairpwllgwyngyllgogerychwyrndrobwllllantysiliogogogochensis</name>
    <dbReference type="NCBI Taxonomy" id="2590453"/>
    <lineage>
        <taxon>Bacteria</taxon>
        <taxon>Pseudomonadati</taxon>
        <taxon>Myxococcota</taxon>
        <taxon>Myxococcia</taxon>
        <taxon>Myxococcales</taxon>
        <taxon>Cystobacterineae</taxon>
        <taxon>Myxococcaceae</taxon>
        <taxon>Myxococcus</taxon>
    </lineage>
</organism>
<evidence type="ECO:0000256" key="1">
    <source>
        <dbReference type="SAM" id="SignalP"/>
    </source>
</evidence>
<gene>
    <name evidence="2" type="ORF">FJV41_30615</name>
</gene>
<feature type="chain" id="PRO_5022147145" evidence="1">
    <location>
        <begin position="20"/>
        <end position="568"/>
    </location>
</feature>
<reference evidence="2 3" key="1">
    <citation type="submission" date="2019-06" db="EMBL/GenBank/DDBJ databases">
        <authorList>
            <person name="Livingstone P."/>
            <person name="Whitworth D."/>
        </authorList>
    </citation>
    <scope>NUCLEOTIDE SEQUENCE [LARGE SCALE GENOMIC DNA]</scope>
    <source>
        <strain evidence="2 3">AM401</strain>
    </source>
</reference>
<evidence type="ECO:0000313" key="2">
    <source>
        <dbReference type="EMBL" id="TQF12137.1"/>
    </source>
</evidence>
<accession>A0A540WT91</accession>
<dbReference type="Gene3D" id="3.20.20.80">
    <property type="entry name" value="Glycosidases"/>
    <property type="match status" value="1"/>
</dbReference>
<proteinExistence type="predicted"/>
<feature type="signal peptide" evidence="1">
    <location>
        <begin position="1"/>
        <end position="19"/>
    </location>
</feature>
<dbReference type="EMBL" id="VIFM01000153">
    <property type="protein sequence ID" value="TQF12137.1"/>
    <property type="molecule type" value="Genomic_DNA"/>
</dbReference>
<dbReference type="RefSeq" id="WP_141646125.1">
    <property type="nucleotide sequence ID" value="NZ_VIFM01000153.1"/>
</dbReference>
<dbReference type="PROSITE" id="PS51257">
    <property type="entry name" value="PROKAR_LIPOPROTEIN"/>
    <property type="match status" value="1"/>
</dbReference>
<dbReference type="Proteomes" id="UP000315369">
    <property type="component" value="Unassembled WGS sequence"/>
</dbReference>
<name>A0A540WT91_9BACT</name>
<protein>
    <submittedName>
        <fullName evidence="2">Endo-alpha-mannosidase</fullName>
    </submittedName>
</protein>
<dbReference type="OrthoDB" id="9816564at2"/>
<dbReference type="Gene3D" id="2.60.120.260">
    <property type="entry name" value="Galactose-binding domain-like"/>
    <property type="match status" value="1"/>
</dbReference>
<comment type="caution">
    <text evidence="2">The sequence shown here is derived from an EMBL/GenBank/DDBJ whole genome shotgun (WGS) entry which is preliminary data.</text>
</comment>
<dbReference type="AlphaFoldDB" id="A0A540WT91"/>
<keyword evidence="3" id="KW-1185">Reference proteome</keyword>
<sequence>MKRCQWLGLGVALVALVLAGCNDTQSEEIQSSGIEQSSAVSALAPARVPKSVGKKVYAHLMPWFETQASSGNGSWGIHWTMANQNPNNVDGSGRRQIAAHYYPLIGPYASGDKDVIEYQLLLMKYAGVDGVLIDWPGTVNAWDYPKNKQNSEALIARTAAVGLDFAIVYEDHNILLAANAGIITDKLAAGRADMGYLRDHYFPQGNYIRVNNAPLLLDFGPQTFQTPSDWTNLFASLSPKPAFLTLWYESQEAGANASGEYAWIYSDFMAGLNHFYANRPLGLKMGVAYPGFHTFYSSGGWDGPTWSIPHNGLGSFQQTLDAALGSSVGHIQLATWNDYGEGTMLEPTREFGYGFLTTLQQRLGVPYSQRELELINTLYQQRKQHAGNAARQAELDQAFQHLVALQVAQAEAILNGGSTPTTVPLTNPSFESGMTGWSTWSPNGTEWAAFSETYNGAQSGAYHLTHWGTAAYEAWTYQVVTGLPSGSYKVSAWVRKGGDFGLARLQAKTCVSCEPVFTSLGTYGSWTRVETPSISVTGGTLELGFHTQAPAMNGANFIHMDSIELRRQ</sequence>
<evidence type="ECO:0000313" key="3">
    <source>
        <dbReference type="Proteomes" id="UP000315369"/>
    </source>
</evidence>